<dbReference type="EMBL" id="SZVP01000006">
    <property type="protein sequence ID" value="TMM45496.1"/>
    <property type="molecule type" value="Genomic_DNA"/>
</dbReference>
<reference evidence="10 11" key="1">
    <citation type="submission" date="2019-05" db="EMBL/GenBank/DDBJ databases">
        <title>Colwellia ponticola sp. nov., isolated from seawater.</title>
        <authorList>
            <person name="Yoon J.-H."/>
        </authorList>
    </citation>
    <scope>NUCLEOTIDE SEQUENCE [LARGE SCALE GENOMIC DNA]</scope>
    <source>
        <strain evidence="10 11">OISW-25</strain>
    </source>
</reference>
<dbReference type="SUPFAM" id="SSF81324">
    <property type="entry name" value="Voltage-gated potassium channels"/>
    <property type="match status" value="1"/>
</dbReference>
<gene>
    <name evidence="10" type="ORF">FCS21_08765</name>
</gene>
<evidence type="ECO:0000313" key="11">
    <source>
        <dbReference type="Proteomes" id="UP000307702"/>
    </source>
</evidence>
<dbReference type="PANTHER" id="PTHR11537:SF254">
    <property type="entry name" value="POTASSIUM VOLTAGE-GATED CHANNEL PROTEIN SHAB"/>
    <property type="match status" value="1"/>
</dbReference>
<keyword evidence="11" id="KW-1185">Reference proteome</keyword>
<dbReference type="GO" id="GO:0001508">
    <property type="term" value="P:action potential"/>
    <property type="evidence" value="ECO:0007669"/>
    <property type="project" value="TreeGrafter"/>
</dbReference>
<evidence type="ECO:0000259" key="9">
    <source>
        <dbReference type="Pfam" id="PF07885"/>
    </source>
</evidence>
<comment type="caution">
    <text evidence="10">The sequence shown here is derived from an EMBL/GenBank/DDBJ whole genome shotgun (WGS) entry which is preliminary data.</text>
</comment>
<evidence type="ECO:0000256" key="2">
    <source>
        <dbReference type="ARBA" id="ARBA00022448"/>
    </source>
</evidence>
<organism evidence="10 11">
    <name type="scientific">Colwellia ponticola</name>
    <dbReference type="NCBI Taxonomy" id="2304625"/>
    <lineage>
        <taxon>Bacteria</taxon>
        <taxon>Pseudomonadati</taxon>
        <taxon>Pseudomonadota</taxon>
        <taxon>Gammaproteobacteria</taxon>
        <taxon>Alteromonadales</taxon>
        <taxon>Colwelliaceae</taxon>
        <taxon>Colwellia</taxon>
    </lineage>
</organism>
<dbReference type="Gene3D" id="1.10.287.70">
    <property type="match status" value="1"/>
</dbReference>
<sequence>MEKSNLFNVDEFGVKNYNYGILALVSFSLFILINAVLGYVTFTAESAAMGSPVKDYADAFWLMLMSSTTIGFGDVYPITLVGRIAVFIMFILGVGILGTVGAIFANKIFGFADTNIKNRELRKQNEQILQLNNKIYQKLTVLETKLAALDKAQK</sequence>
<dbReference type="InterPro" id="IPR013099">
    <property type="entry name" value="K_chnl_dom"/>
</dbReference>
<dbReference type="Pfam" id="PF07885">
    <property type="entry name" value="Ion_trans_2"/>
    <property type="match status" value="1"/>
</dbReference>
<feature type="transmembrane region" description="Helical" evidence="8">
    <location>
        <begin position="56"/>
        <end position="78"/>
    </location>
</feature>
<dbReference type="PANTHER" id="PTHR11537">
    <property type="entry name" value="VOLTAGE-GATED POTASSIUM CHANNEL"/>
    <property type="match status" value="1"/>
</dbReference>
<keyword evidence="6 8" id="KW-0472">Membrane</keyword>
<feature type="transmembrane region" description="Helical" evidence="8">
    <location>
        <begin position="20"/>
        <end position="44"/>
    </location>
</feature>
<dbReference type="InterPro" id="IPR028325">
    <property type="entry name" value="VG_K_chnl"/>
</dbReference>
<evidence type="ECO:0000256" key="4">
    <source>
        <dbReference type="ARBA" id="ARBA00022989"/>
    </source>
</evidence>
<keyword evidence="2" id="KW-0813">Transport</keyword>
<evidence type="ECO:0000256" key="5">
    <source>
        <dbReference type="ARBA" id="ARBA00023065"/>
    </source>
</evidence>
<evidence type="ECO:0000313" key="10">
    <source>
        <dbReference type="EMBL" id="TMM45496.1"/>
    </source>
</evidence>
<dbReference type="GO" id="GO:0008076">
    <property type="term" value="C:voltage-gated potassium channel complex"/>
    <property type="evidence" value="ECO:0007669"/>
    <property type="project" value="InterPro"/>
</dbReference>
<dbReference type="GO" id="GO:0005249">
    <property type="term" value="F:voltage-gated potassium channel activity"/>
    <property type="evidence" value="ECO:0007669"/>
    <property type="project" value="InterPro"/>
</dbReference>
<protein>
    <submittedName>
        <fullName evidence="10">Two pore domain potassium channel family protein</fullName>
    </submittedName>
</protein>
<evidence type="ECO:0000256" key="1">
    <source>
        <dbReference type="ARBA" id="ARBA00004141"/>
    </source>
</evidence>
<name>A0A8H2PK86_9GAMM</name>
<dbReference type="OrthoDB" id="9799090at2"/>
<evidence type="ECO:0000256" key="3">
    <source>
        <dbReference type="ARBA" id="ARBA00022692"/>
    </source>
</evidence>
<feature type="domain" description="Potassium channel" evidence="9">
    <location>
        <begin position="30"/>
        <end position="108"/>
    </location>
</feature>
<evidence type="ECO:0000256" key="6">
    <source>
        <dbReference type="ARBA" id="ARBA00023136"/>
    </source>
</evidence>
<keyword evidence="7 10" id="KW-0407">Ion channel</keyword>
<evidence type="ECO:0000256" key="7">
    <source>
        <dbReference type="ARBA" id="ARBA00023303"/>
    </source>
</evidence>
<keyword evidence="4 8" id="KW-1133">Transmembrane helix</keyword>
<dbReference type="Proteomes" id="UP000307702">
    <property type="component" value="Unassembled WGS sequence"/>
</dbReference>
<dbReference type="AlphaFoldDB" id="A0A8H2PK86"/>
<keyword evidence="3 8" id="KW-0812">Transmembrane</keyword>
<evidence type="ECO:0000256" key="8">
    <source>
        <dbReference type="SAM" id="Phobius"/>
    </source>
</evidence>
<proteinExistence type="predicted"/>
<feature type="transmembrane region" description="Helical" evidence="8">
    <location>
        <begin position="84"/>
        <end position="109"/>
    </location>
</feature>
<comment type="subcellular location">
    <subcellularLocation>
        <location evidence="1">Membrane</location>
        <topology evidence="1">Multi-pass membrane protein</topology>
    </subcellularLocation>
</comment>
<accession>A0A8H2PK86</accession>
<keyword evidence="5" id="KW-0406">Ion transport</keyword>